<dbReference type="CDD" id="cd05237">
    <property type="entry name" value="UDP_invert_4-6DH_SDR_e"/>
    <property type="match status" value="1"/>
</dbReference>
<dbReference type="Pfam" id="PF13727">
    <property type="entry name" value="CoA_binding_3"/>
    <property type="match status" value="1"/>
</dbReference>
<keyword evidence="2" id="KW-0812">Transmembrane</keyword>
<sequence>MRIPSPRASLVYLHDLTMTAAALVVALYLRVGEQAFQEYRDPLLTGLPILVLIAAVVFRFSGLYRGIWRYASVPDLAQLLRAVTTVVLCFLAVMFLLTRLESLPRSLPVILWFVQLVLLGGPRFAYRLLKDRRLGLHDRETGGVPRIPVLLLGVSDAAELFIRSLDQNAGAAYRVVGLLDDKNRRIGHAIRGVPVLGGPDDLPRVVEDLAQRGDRPQRLIVAKGQADVTGTVLRDLLEQAESLGLSMARLPSLTEFKSALGEGKIEVRPIALEDLLGRPQAVLDRGAIASLVTGRRVVVTGAGGTIGSELVRQIAALQPETLTLVDAGEFNLYSIEMEVRERFPALALQAVIADVRDRDRIFRLFQTQRPHMVFHAAALKHVPLVEANPAEGALTNVIGTRNVADAARAGGCQAMVLVSTDKAIRPTSVMGATKRFAECYCQALDMLPPRDGSETATRYMTVRFGNVLGSSGSVVPLFTRQLAKGGPLTVTHPDMRRYFMTVREAVELVLQASAHGVARVEERGKVLVLDMGEPVKIVDLARQMIRLAGYRPGHDIKIEFTGLRPGEKLFEEILTSTEAPTRTEADGVFLASPRVIDYALINRALGELESAARAGDAERVMTILSNIVPDFRAEAVLPPPSAFGNAAAGGEAGALNQGRSD</sequence>
<dbReference type="InterPro" id="IPR036291">
    <property type="entry name" value="NAD(P)-bd_dom_sf"/>
</dbReference>
<accession>A0A6L3B7Y8</accession>
<dbReference type="AlphaFoldDB" id="A0A6L3B7Y8"/>
<feature type="transmembrane region" description="Helical" evidence="2">
    <location>
        <begin position="109"/>
        <end position="129"/>
    </location>
</feature>
<dbReference type="SUPFAM" id="SSF53335">
    <property type="entry name" value="S-adenosyl-L-methionine-dependent methyltransferases"/>
    <property type="match status" value="1"/>
</dbReference>
<dbReference type="Proteomes" id="UP000476837">
    <property type="component" value="Unassembled WGS sequence"/>
</dbReference>
<dbReference type="InterPro" id="IPR003869">
    <property type="entry name" value="Polysac_CapD-like"/>
</dbReference>
<reference evidence="4 5" key="1">
    <citation type="submission" date="2018-07" db="EMBL/GenBank/DDBJ databases">
        <title>Genome sequence of Roseomonas fauriae ATCC 49958.</title>
        <authorList>
            <person name="Sant'Anna F.H."/>
            <person name="Baldani J.I."/>
            <person name="Zilli J.E."/>
            <person name="Reis V.M."/>
            <person name="Hartmann A."/>
            <person name="Cruz L."/>
            <person name="de Souza E.M."/>
            <person name="de Oliveira Pedrosa F."/>
            <person name="Passaglia L.M.P."/>
        </authorList>
    </citation>
    <scope>NUCLEOTIDE SEQUENCE [LARGE SCALE GENOMIC DNA]</scope>
    <source>
        <strain evidence="4 5">ATCC 49958</strain>
    </source>
</reference>
<evidence type="ECO:0000256" key="2">
    <source>
        <dbReference type="SAM" id="Phobius"/>
    </source>
</evidence>
<dbReference type="PANTHER" id="PTHR43318:SF1">
    <property type="entry name" value="POLYSACCHARIDE BIOSYNTHESIS PROTEIN EPSC-RELATED"/>
    <property type="match status" value="1"/>
</dbReference>
<evidence type="ECO:0000259" key="3">
    <source>
        <dbReference type="Pfam" id="PF02719"/>
    </source>
</evidence>
<dbReference type="PANTHER" id="PTHR43318">
    <property type="entry name" value="UDP-N-ACETYLGLUCOSAMINE 4,6-DEHYDRATASE"/>
    <property type="match status" value="1"/>
</dbReference>
<evidence type="ECO:0000313" key="4">
    <source>
        <dbReference type="EMBL" id="KAA0688716.1"/>
    </source>
</evidence>
<feature type="domain" description="Polysaccharide biosynthesis protein CapD-like" evidence="3">
    <location>
        <begin position="297"/>
        <end position="591"/>
    </location>
</feature>
<feature type="transmembrane region" description="Helical" evidence="2">
    <location>
        <begin position="79"/>
        <end position="97"/>
    </location>
</feature>
<dbReference type="SUPFAM" id="SSF51735">
    <property type="entry name" value="NAD(P)-binding Rossmann-fold domains"/>
    <property type="match status" value="1"/>
</dbReference>
<dbReference type="InterPro" id="IPR051203">
    <property type="entry name" value="Polysaccharide_Synthase-Rel"/>
</dbReference>
<organism evidence="4 5">
    <name type="scientific">Azospirillum brasilense</name>
    <dbReference type="NCBI Taxonomy" id="192"/>
    <lineage>
        <taxon>Bacteria</taxon>
        <taxon>Pseudomonadati</taxon>
        <taxon>Pseudomonadota</taxon>
        <taxon>Alphaproteobacteria</taxon>
        <taxon>Rhodospirillales</taxon>
        <taxon>Azospirillaceae</taxon>
        <taxon>Azospirillum</taxon>
    </lineage>
</organism>
<dbReference type="Pfam" id="PF02719">
    <property type="entry name" value="Polysacc_synt_2"/>
    <property type="match status" value="1"/>
</dbReference>
<feature type="transmembrane region" description="Helical" evidence="2">
    <location>
        <begin position="12"/>
        <end position="31"/>
    </location>
</feature>
<dbReference type="Gene3D" id="3.40.50.720">
    <property type="entry name" value="NAD(P)-binding Rossmann-like Domain"/>
    <property type="match status" value="2"/>
</dbReference>
<proteinExistence type="inferred from homology"/>
<name>A0A6L3B7Y8_AZOBR</name>
<dbReference type="RefSeq" id="WP_149163367.1">
    <property type="nucleotide sequence ID" value="NZ_QOKV01000001.1"/>
</dbReference>
<dbReference type="InterPro" id="IPR029063">
    <property type="entry name" value="SAM-dependent_MTases_sf"/>
</dbReference>
<protein>
    <submittedName>
        <fullName evidence="4">Polysaccharide biosynthesis protein</fullName>
    </submittedName>
</protein>
<feature type="transmembrane region" description="Helical" evidence="2">
    <location>
        <begin position="43"/>
        <end position="67"/>
    </location>
</feature>
<comment type="similarity">
    <text evidence="1">Belongs to the polysaccharide synthase family.</text>
</comment>
<dbReference type="EMBL" id="QOKV01000001">
    <property type="protein sequence ID" value="KAA0688716.1"/>
    <property type="molecule type" value="Genomic_DNA"/>
</dbReference>
<gene>
    <name evidence="4" type="ORF">DS837_03095</name>
</gene>
<evidence type="ECO:0000313" key="5">
    <source>
        <dbReference type="Proteomes" id="UP000476837"/>
    </source>
</evidence>
<evidence type="ECO:0000256" key="1">
    <source>
        <dbReference type="ARBA" id="ARBA00007430"/>
    </source>
</evidence>
<keyword evidence="2" id="KW-0472">Membrane</keyword>
<comment type="caution">
    <text evidence="4">The sequence shown here is derived from an EMBL/GenBank/DDBJ whole genome shotgun (WGS) entry which is preliminary data.</text>
</comment>
<keyword evidence="2" id="KW-1133">Transmembrane helix</keyword>